<dbReference type="InterPro" id="IPR007813">
    <property type="entry name" value="PilN"/>
</dbReference>
<keyword evidence="1" id="KW-0812">Transmembrane</keyword>
<dbReference type="EMBL" id="PEUM01000083">
    <property type="protein sequence ID" value="PIV25199.1"/>
    <property type="molecule type" value="Genomic_DNA"/>
</dbReference>
<accession>A0A2M7CHU3</accession>
<dbReference type="Pfam" id="PF05137">
    <property type="entry name" value="PilN"/>
    <property type="match status" value="1"/>
</dbReference>
<protein>
    <recommendedName>
        <fullName evidence="4">Fimbrial assembly protein</fullName>
    </recommendedName>
</protein>
<evidence type="ECO:0008006" key="4">
    <source>
        <dbReference type="Google" id="ProtNLM"/>
    </source>
</evidence>
<evidence type="ECO:0000313" key="2">
    <source>
        <dbReference type="EMBL" id="PIV25199.1"/>
    </source>
</evidence>
<comment type="caution">
    <text evidence="2">The sequence shown here is derived from an EMBL/GenBank/DDBJ whole genome shotgun (WGS) entry which is preliminary data.</text>
</comment>
<reference evidence="3" key="1">
    <citation type="submission" date="2017-09" db="EMBL/GenBank/DDBJ databases">
        <title>Depth-based differentiation of microbial function through sediment-hosted aquifers and enrichment of novel symbionts in the deep terrestrial subsurface.</title>
        <authorList>
            <person name="Probst A.J."/>
            <person name="Ladd B."/>
            <person name="Jarett J.K."/>
            <person name="Geller-Mcgrath D.E."/>
            <person name="Sieber C.M.K."/>
            <person name="Emerson J.B."/>
            <person name="Anantharaman K."/>
            <person name="Thomas B.C."/>
            <person name="Malmstrom R."/>
            <person name="Stieglmeier M."/>
            <person name="Klingl A."/>
            <person name="Woyke T."/>
            <person name="Ryan C.M."/>
            <person name="Banfield J.F."/>
        </authorList>
    </citation>
    <scope>NUCLEOTIDE SEQUENCE [LARGE SCALE GENOMIC DNA]</scope>
</reference>
<sequence>MHDISPQSSFNPHLSPAEDRALLSMRQSVPMLAIVAITVIALGVTSYAMIYLQKNQIRALDESIAIKRDEIQTTYGAVSDKATLVKKQIAALAQNTTSFNFKTNLLEELASRAIKNVRLTSVALDKGVFSIEGQASSYADISKQIASWQQSKIFSSVALTTATSGKGFKQFTAEFKISGLK</sequence>
<organism evidence="2 3">
    <name type="scientific">Candidatus Berkelbacteria bacterium CG03_land_8_20_14_0_80_40_36</name>
    <dbReference type="NCBI Taxonomy" id="1974509"/>
    <lineage>
        <taxon>Bacteria</taxon>
        <taxon>Candidatus Berkelbacteria</taxon>
    </lineage>
</organism>
<keyword evidence="1" id="KW-1133">Transmembrane helix</keyword>
<keyword evidence="1" id="KW-0472">Membrane</keyword>
<dbReference type="AlphaFoldDB" id="A0A2M7CHU3"/>
<feature type="transmembrane region" description="Helical" evidence="1">
    <location>
        <begin position="31"/>
        <end position="52"/>
    </location>
</feature>
<name>A0A2M7CHU3_9BACT</name>
<evidence type="ECO:0000256" key="1">
    <source>
        <dbReference type="SAM" id="Phobius"/>
    </source>
</evidence>
<evidence type="ECO:0000313" key="3">
    <source>
        <dbReference type="Proteomes" id="UP000229966"/>
    </source>
</evidence>
<proteinExistence type="predicted"/>
<dbReference type="Proteomes" id="UP000229966">
    <property type="component" value="Unassembled WGS sequence"/>
</dbReference>
<gene>
    <name evidence="2" type="ORF">COS38_02915</name>
</gene>